<feature type="non-terminal residue" evidence="1">
    <location>
        <position position="33"/>
    </location>
</feature>
<organism evidence="1 2">
    <name type="scientific">Pseudomonas palleroniana</name>
    <dbReference type="NCBI Taxonomy" id="191390"/>
    <lineage>
        <taxon>Bacteria</taxon>
        <taxon>Pseudomonadati</taxon>
        <taxon>Pseudomonadota</taxon>
        <taxon>Gammaproteobacteria</taxon>
        <taxon>Pseudomonadales</taxon>
        <taxon>Pseudomonadaceae</taxon>
        <taxon>Pseudomonas</taxon>
    </lineage>
</organism>
<name>A0A6H9S1Y9_9PSED</name>
<dbReference type="EMBL" id="VZPQ01000679">
    <property type="protein sequence ID" value="KAB0541142.1"/>
    <property type="molecule type" value="Genomic_DNA"/>
</dbReference>
<evidence type="ECO:0000313" key="1">
    <source>
        <dbReference type="EMBL" id="KAB0541142.1"/>
    </source>
</evidence>
<protein>
    <submittedName>
        <fullName evidence="1">Energy transducer TonB</fullName>
    </submittedName>
</protein>
<proteinExistence type="predicted"/>
<dbReference type="AlphaFoldDB" id="A0A6H9S1Y9"/>
<reference evidence="1 2" key="1">
    <citation type="submission" date="2019-09" db="EMBL/GenBank/DDBJ databases">
        <title>Draft genome sequences of 48 bacterial type strains from the CCUG.</title>
        <authorList>
            <person name="Tunovic T."/>
            <person name="Pineiro-Iglesias B."/>
            <person name="Unosson C."/>
            <person name="Inganas E."/>
            <person name="Ohlen M."/>
            <person name="Cardew S."/>
            <person name="Jensie-Markopoulos S."/>
            <person name="Salva-Serra F."/>
            <person name="Jaen-Luchoro D."/>
            <person name="Karlsson R."/>
            <person name="Svensson-Stadler L."/>
            <person name="Chun J."/>
            <person name="Moore E."/>
        </authorList>
    </citation>
    <scope>NUCLEOTIDE SEQUENCE [LARGE SCALE GENOMIC DNA]</scope>
    <source>
        <strain evidence="1 2">CCUG 51524</strain>
    </source>
</reference>
<dbReference type="Proteomes" id="UP000423257">
    <property type="component" value="Unassembled WGS sequence"/>
</dbReference>
<evidence type="ECO:0000313" key="2">
    <source>
        <dbReference type="Proteomes" id="UP000423257"/>
    </source>
</evidence>
<accession>A0A6H9S1Y9</accession>
<gene>
    <name evidence="1" type="ORF">F7R03_31645</name>
</gene>
<comment type="caution">
    <text evidence="1">The sequence shown here is derived from an EMBL/GenBank/DDBJ whole genome shotgun (WGS) entry which is preliminary data.</text>
</comment>
<sequence>MTLPSDLPQELAHRSVRPADRLGFTLFLAALIH</sequence>